<dbReference type="GO" id="GO:0016747">
    <property type="term" value="F:acyltransferase activity, transferring groups other than amino-acyl groups"/>
    <property type="evidence" value="ECO:0007669"/>
    <property type="project" value="InterPro"/>
</dbReference>
<dbReference type="InterPro" id="IPR016181">
    <property type="entry name" value="Acyl_CoA_acyltransferase"/>
</dbReference>
<feature type="domain" description="N-acetyltransferase" evidence="3">
    <location>
        <begin position="3"/>
        <end position="166"/>
    </location>
</feature>
<dbReference type="Proteomes" id="UP000009888">
    <property type="component" value="Unassembled WGS sequence"/>
</dbReference>
<dbReference type="HOGENOM" id="CLU_056890_0_0_11"/>
<gene>
    <name evidence="4" type="ORF">HMPREF9233_01263</name>
</gene>
<evidence type="ECO:0000313" key="5">
    <source>
        <dbReference type="Proteomes" id="UP000009888"/>
    </source>
</evidence>
<feature type="domain" description="N-acetyltransferase" evidence="3">
    <location>
        <begin position="176"/>
        <end position="330"/>
    </location>
</feature>
<accession>K9EC25</accession>
<dbReference type="PATRIC" id="fig|883066.3.peg.1322"/>
<dbReference type="Gene3D" id="3.40.630.30">
    <property type="match status" value="1"/>
</dbReference>
<dbReference type="AlphaFoldDB" id="K9EC25"/>
<dbReference type="PROSITE" id="PS51186">
    <property type="entry name" value="GNAT"/>
    <property type="match status" value="2"/>
</dbReference>
<reference evidence="4 5" key="1">
    <citation type="submission" date="2012-09" db="EMBL/GenBank/DDBJ databases">
        <title>The Genome Sequence of Actinobaculum massiliae ACS-171-V-COL2.</title>
        <authorList>
            <consortium name="The Broad Institute Genome Sequencing Platform"/>
            <person name="Earl A."/>
            <person name="Ward D."/>
            <person name="Feldgarden M."/>
            <person name="Gevers D."/>
            <person name="Saerens B."/>
            <person name="Vaneechoutte M."/>
            <person name="Walker B."/>
            <person name="Young S.K."/>
            <person name="Zeng Q."/>
            <person name="Gargeya S."/>
            <person name="Fitzgerald M."/>
            <person name="Haas B."/>
            <person name="Abouelleil A."/>
            <person name="Alvarado L."/>
            <person name="Arachchi H.M."/>
            <person name="Berlin A."/>
            <person name="Chapman S.B."/>
            <person name="Goldberg J."/>
            <person name="Griggs A."/>
            <person name="Gujja S."/>
            <person name="Hansen M."/>
            <person name="Howarth C."/>
            <person name="Imamovic A."/>
            <person name="Larimer J."/>
            <person name="McCowen C."/>
            <person name="Montmayeur A."/>
            <person name="Murphy C."/>
            <person name="Neiman D."/>
            <person name="Pearson M."/>
            <person name="Priest M."/>
            <person name="Roberts A."/>
            <person name="Saif S."/>
            <person name="Shea T."/>
            <person name="Sisk P."/>
            <person name="Sykes S."/>
            <person name="Wortman J."/>
            <person name="Nusbaum C."/>
            <person name="Birren B."/>
        </authorList>
    </citation>
    <scope>NUCLEOTIDE SEQUENCE [LARGE SCALE GENOMIC DNA]</scope>
    <source>
        <strain evidence="5">ACS-171-V-Col2</strain>
    </source>
</reference>
<evidence type="ECO:0000256" key="2">
    <source>
        <dbReference type="ARBA" id="ARBA00023315"/>
    </source>
</evidence>
<dbReference type="STRING" id="202789.GCA_001457435_00848"/>
<dbReference type="PANTHER" id="PTHR43877:SF2">
    <property type="entry name" value="AMINOALKYLPHOSPHONATE N-ACETYLTRANSFERASE-RELATED"/>
    <property type="match status" value="1"/>
</dbReference>
<dbReference type="InterPro" id="IPR050832">
    <property type="entry name" value="Bact_Acetyltransf"/>
</dbReference>
<sequence>MELTWKALSEDDARSFAALSRAVAKRDSSPAVEVSEADVHDAAAEGLDLERNSLGAWDAERLVAAGYATTSSHLVPESSFPGDEPELVRALVFGLVDPEYRQAGIGSELTARLETRAGELAAERFPGRRYFIEASAWMHDDAQVKFYARRGYAPARYWTVMSRRAERITVPAVEGVHFRTLQEEDMSRVGRLHHEVFKDHWGDWAFDAETWPEVWNSRRRDWRVSLAAEDTETGQLLGYLVTDDHGAGEAYMEFLGTARAARGRGIARGILERAVRAAAQAGYEIVSLDVDSESPSGANEFYMRHGFVPVRTEVTMRTEVFDPEFAKNTTTLGESLASGESMCESNSGR</sequence>
<organism evidence="4 5">
    <name type="scientific">Actinobaculum massiliense ACS-171-V-Col2</name>
    <dbReference type="NCBI Taxonomy" id="883066"/>
    <lineage>
        <taxon>Bacteria</taxon>
        <taxon>Bacillati</taxon>
        <taxon>Actinomycetota</taxon>
        <taxon>Actinomycetes</taxon>
        <taxon>Actinomycetales</taxon>
        <taxon>Actinomycetaceae</taxon>
        <taxon>Actinobaculum</taxon>
    </lineage>
</organism>
<dbReference type="Pfam" id="PF00583">
    <property type="entry name" value="Acetyltransf_1"/>
    <property type="match status" value="1"/>
</dbReference>
<dbReference type="InterPro" id="IPR000182">
    <property type="entry name" value="GNAT_dom"/>
</dbReference>
<protein>
    <recommendedName>
        <fullName evidence="3">N-acetyltransferase domain-containing protein</fullName>
    </recommendedName>
</protein>
<dbReference type="SUPFAM" id="SSF55729">
    <property type="entry name" value="Acyl-CoA N-acyltransferases (Nat)"/>
    <property type="match status" value="1"/>
</dbReference>
<dbReference type="eggNOG" id="COG0456">
    <property type="taxonomic scope" value="Bacteria"/>
</dbReference>
<comment type="caution">
    <text evidence="4">The sequence shown here is derived from an EMBL/GenBank/DDBJ whole genome shotgun (WGS) entry which is preliminary data.</text>
</comment>
<keyword evidence="1" id="KW-0808">Transferase</keyword>
<keyword evidence="5" id="KW-1185">Reference proteome</keyword>
<evidence type="ECO:0000256" key="1">
    <source>
        <dbReference type="ARBA" id="ARBA00022679"/>
    </source>
</evidence>
<dbReference type="CDD" id="cd04301">
    <property type="entry name" value="NAT_SF"/>
    <property type="match status" value="1"/>
</dbReference>
<keyword evidence="2" id="KW-0012">Acyltransferase</keyword>
<proteinExistence type="predicted"/>
<evidence type="ECO:0000259" key="3">
    <source>
        <dbReference type="PROSITE" id="PS51186"/>
    </source>
</evidence>
<dbReference type="EMBL" id="AGWL01000007">
    <property type="protein sequence ID" value="EKU94809.1"/>
    <property type="molecule type" value="Genomic_DNA"/>
</dbReference>
<evidence type="ECO:0000313" key="4">
    <source>
        <dbReference type="EMBL" id="EKU94809.1"/>
    </source>
</evidence>
<dbReference type="RefSeq" id="WP_007001469.1">
    <property type="nucleotide sequence ID" value="NZ_JH992955.1"/>
</dbReference>
<dbReference type="PANTHER" id="PTHR43877">
    <property type="entry name" value="AMINOALKYLPHOSPHONATE N-ACETYLTRANSFERASE-RELATED-RELATED"/>
    <property type="match status" value="1"/>
</dbReference>
<name>K9EC25_9ACTO</name>